<gene>
    <name evidence="1" type="ORF">SAMN02745166_03360</name>
    <name evidence="2" type="ORF">SAMN02745166_04178</name>
    <name evidence="3" type="ORF">SAMN02745166_05112</name>
    <name evidence="4" type="ORF">SAMN02745166_05137</name>
</gene>
<evidence type="ECO:0000313" key="1">
    <source>
        <dbReference type="EMBL" id="SKB01289.1"/>
    </source>
</evidence>
<dbReference type="Proteomes" id="UP000190774">
    <property type="component" value="Unassembled WGS sequence"/>
</dbReference>
<keyword evidence="5" id="KW-1185">Reference proteome</keyword>
<dbReference type="EMBL" id="FUYE01000034">
    <property type="protein sequence ID" value="SKB09177.1"/>
    <property type="molecule type" value="Genomic_DNA"/>
</dbReference>
<dbReference type="EMBL" id="FUYE01000017">
    <property type="protein sequence ID" value="SKB04973.1"/>
    <property type="molecule type" value="Genomic_DNA"/>
</dbReference>
<evidence type="ECO:0000313" key="4">
    <source>
        <dbReference type="EMBL" id="SKB09390.1"/>
    </source>
</evidence>
<dbReference type="EMBL" id="FUYE01000011">
    <property type="protein sequence ID" value="SKB01289.1"/>
    <property type="molecule type" value="Genomic_DNA"/>
</dbReference>
<dbReference type="AlphaFoldDB" id="A0A1T4YHN3"/>
<proteinExistence type="predicted"/>
<dbReference type="EMBL" id="FUYE01000039">
    <property type="protein sequence ID" value="SKB09390.1"/>
    <property type="molecule type" value="Genomic_DNA"/>
</dbReference>
<sequence>MLFSERSISNPLKVNRLQRLASLVSAAPVSVADWQYGQFPAPRNLFLLLF</sequence>
<accession>A0A1T4YHN3</accession>
<evidence type="ECO:0000313" key="3">
    <source>
        <dbReference type="EMBL" id="SKB09177.1"/>
    </source>
</evidence>
<reference evidence="5" key="1">
    <citation type="submission" date="2017-02" db="EMBL/GenBank/DDBJ databases">
        <authorList>
            <person name="Varghese N."/>
            <person name="Submissions S."/>
        </authorList>
    </citation>
    <scope>NUCLEOTIDE SEQUENCE [LARGE SCALE GENOMIC DNA]</scope>
    <source>
        <strain evidence="5">ATCC 700200</strain>
    </source>
</reference>
<organism evidence="1 5">
    <name type="scientific">Prosthecobacter debontii</name>
    <dbReference type="NCBI Taxonomy" id="48467"/>
    <lineage>
        <taxon>Bacteria</taxon>
        <taxon>Pseudomonadati</taxon>
        <taxon>Verrucomicrobiota</taxon>
        <taxon>Verrucomicrobiia</taxon>
        <taxon>Verrucomicrobiales</taxon>
        <taxon>Verrucomicrobiaceae</taxon>
        <taxon>Prosthecobacter</taxon>
    </lineage>
</organism>
<reference evidence="1" key="2">
    <citation type="submission" date="2017-02" db="EMBL/GenBank/DDBJ databases">
        <authorList>
            <person name="Peterson S.W."/>
        </authorList>
    </citation>
    <scope>NUCLEOTIDE SEQUENCE [LARGE SCALE GENOMIC DNA]</scope>
    <source>
        <strain evidence="1">ATCC 700200</strain>
    </source>
</reference>
<evidence type="ECO:0000313" key="5">
    <source>
        <dbReference type="Proteomes" id="UP000190774"/>
    </source>
</evidence>
<evidence type="ECO:0000313" key="2">
    <source>
        <dbReference type="EMBL" id="SKB04973.1"/>
    </source>
</evidence>
<protein>
    <submittedName>
        <fullName evidence="1">Uncharacterized protein</fullName>
    </submittedName>
</protein>
<name>A0A1T4YHN3_9BACT</name>